<dbReference type="InParanoid" id="A0A1S0UCB8"/>
<dbReference type="InterPro" id="IPR028889">
    <property type="entry name" value="USP"/>
</dbReference>
<keyword evidence="3" id="KW-0378">Hydrolase</keyword>
<dbReference type="InterPro" id="IPR036873">
    <property type="entry name" value="Rhodanese-like_dom_sf"/>
</dbReference>
<evidence type="ECO:0000256" key="4">
    <source>
        <dbReference type="SAM" id="MobiDB-lite"/>
    </source>
</evidence>
<dbReference type="SUPFAM" id="SSF52821">
    <property type="entry name" value="Rhodanese/Cell cycle control phosphatase"/>
    <property type="match status" value="1"/>
</dbReference>
<dbReference type="Pfam" id="PF08969">
    <property type="entry name" value="USP8_dimer"/>
    <property type="match status" value="1"/>
</dbReference>
<dbReference type="OMA" id="EDCIRNH"/>
<dbReference type="Pfam" id="PF00443">
    <property type="entry name" value="UCH"/>
    <property type="match status" value="1"/>
</dbReference>
<dbReference type="PANTHER" id="PTHR21646">
    <property type="entry name" value="UBIQUITIN CARBOXYL-TERMINAL HYDROLASE"/>
    <property type="match status" value="1"/>
</dbReference>
<feature type="region of interest" description="Disordered" evidence="4">
    <location>
        <begin position="1"/>
        <end position="21"/>
    </location>
</feature>
<accession>A0A1S0UCB8</accession>
<dbReference type="SUPFAM" id="SSF54001">
    <property type="entry name" value="Cysteine proteinases"/>
    <property type="match status" value="1"/>
</dbReference>
<keyword evidence="3" id="KW-0788">Thiol protease</keyword>
<dbReference type="Gene3D" id="3.90.70.10">
    <property type="entry name" value="Cysteine proteinases"/>
    <property type="match status" value="1"/>
</dbReference>
<dbReference type="FunCoup" id="A0A1S0UCB8">
    <property type="interactions" value="299"/>
</dbReference>
<comment type="similarity">
    <text evidence="2 3">Belongs to the peptidase C19 family.</text>
</comment>
<dbReference type="InterPro" id="IPR038765">
    <property type="entry name" value="Papain-like_cys_pep_sf"/>
</dbReference>
<evidence type="ECO:0000256" key="2">
    <source>
        <dbReference type="ARBA" id="ARBA00009085"/>
    </source>
</evidence>
<comment type="catalytic activity">
    <reaction evidence="1 3">
        <text>Thiol-dependent hydrolysis of ester, thioester, amide, peptide and isopeptide bonds formed by the C-terminal Gly of ubiquitin (a 76-residue protein attached to proteins as an intracellular targeting signal).</text>
        <dbReference type="EC" id="3.4.19.12"/>
    </reaction>
</comment>
<dbReference type="PROSITE" id="PS00973">
    <property type="entry name" value="USP_2"/>
    <property type="match status" value="1"/>
</dbReference>
<dbReference type="GO" id="GO:0006508">
    <property type="term" value="P:proteolysis"/>
    <property type="evidence" value="ECO:0007669"/>
    <property type="project" value="UniProtKB-KW"/>
</dbReference>
<dbReference type="InterPro" id="IPR050185">
    <property type="entry name" value="Ub_carboxyl-term_hydrolase"/>
</dbReference>
<dbReference type="GO" id="GO:0004843">
    <property type="term" value="F:cysteine-type deubiquitinase activity"/>
    <property type="evidence" value="ECO:0007669"/>
    <property type="project" value="UniProtKB-UniRule"/>
</dbReference>
<dbReference type="InterPro" id="IPR001394">
    <property type="entry name" value="Peptidase_C19_UCH"/>
</dbReference>
<dbReference type="RefSeq" id="XP_020304192.1">
    <property type="nucleotide sequence ID" value="XM_020445332.1"/>
</dbReference>
<evidence type="ECO:0000256" key="1">
    <source>
        <dbReference type="ARBA" id="ARBA00000707"/>
    </source>
</evidence>
<gene>
    <name evidence="6" type="ORF">LOAG_00066</name>
</gene>
<dbReference type="GeneID" id="9937434"/>
<dbReference type="AlphaFoldDB" id="A0A1S0UCB8"/>
<dbReference type="EC" id="3.4.19.12" evidence="3"/>
<dbReference type="KEGG" id="loa:LOAG_00066"/>
<organism evidence="6">
    <name type="scientific">Loa loa</name>
    <name type="common">Eye worm</name>
    <name type="synonym">Filaria loa</name>
    <dbReference type="NCBI Taxonomy" id="7209"/>
    <lineage>
        <taxon>Eukaryota</taxon>
        <taxon>Metazoa</taxon>
        <taxon>Ecdysozoa</taxon>
        <taxon>Nematoda</taxon>
        <taxon>Chromadorea</taxon>
        <taxon>Rhabditida</taxon>
        <taxon>Spirurina</taxon>
        <taxon>Spiruromorpha</taxon>
        <taxon>Filarioidea</taxon>
        <taxon>Onchocercidae</taxon>
        <taxon>Loa</taxon>
    </lineage>
</organism>
<dbReference type="SUPFAM" id="SSF140856">
    <property type="entry name" value="USP8 N-terminal domain-like"/>
    <property type="match status" value="1"/>
</dbReference>
<keyword evidence="3" id="KW-0645">Protease</keyword>
<dbReference type="EMBL" id="JH712066">
    <property type="protein sequence ID" value="EFO28420.2"/>
    <property type="molecule type" value="Genomic_DNA"/>
</dbReference>
<dbReference type="Gene3D" id="3.40.250.10">
    <property type="entry name" value="Rhodanese-like domain"/>
    <property type="match status" value="1"/>
</dbReference>
<dbReference type="PANTHER" id="PTHR21646:SF91">
    <property type="entry name" value="USP DOMAIN-CONTAINING PROTEIN"/>
    <property type="match status" value="1"/>
</dbReference>
<dbReference type="Gene3D" id="1.20.58.80">
    <property type="entry name" value="Phosphotransferase system, lactose/cellobiose-type IIA subunit"/>
    <property type="match status" value="1"/>
</dbReference>
<dbReference type="InterPro" id="IPR018200">
    <property type="entry name" value="USP_CS"/>
</dbReference>
<dbReference type="GO" id="GO:0016579">
    <property type="term" value="P:protein deubiquitination"/>
    <property type="evidence" value="ECO:0007669"/>
    <property type="project" value="InterPro"/>
</dbReference>
<dbReference type="OrthoDB" id="292964at2759"/>
<dbReference type="PROSITE" id="PS00972">
    <property type="entry name" value="USP_1"/>
    <property type="match status" value="1"/>
</dbReference>
<feature type="domain" description="USP" evidence="5">
    <location>
        <begin position="603"/>
        <end position="925"/>
    </location>
</feature>
<sequence>MPFISTSPTPPLIKRPPNHQTKESQIYRLFRTDHGNGKEKSSSTEEIPILANQYRRRFGMVLNRPTVIRLADLHFSSLEHLKSWCDVTHKQKWEQAISRLACTKAFDHAERVFDEAKLKMQEGDEEDAYKLFTRMGVISKIIISKNDFQEFKNSPDGRRFYSLFEQCIAYLKELEESLNKRYELKKVEKSYDERDLSVLQSEETRKDKDYSVDESLVIDPRDLVRYIACKHRVLVIDYRNDQTDVIQYANAGLLVAQVPSDAIVPGCIGSSLIRSAEIGQRAILQRMTDVDMVVLMGNESAPNEEKDMIAGSKEQILYSALSMYNNNFRLRKPPKFLKGGFESWRLYYPMHTSTKSAMQRKFVDIANRTEFARAVAEYKKDFGIDFLEYPQLLPVIYPKKSGLSMPHSSVSDSVVHHMGQSSSYSSMLMESADVSDKPSVSSLGSPLPPKNGLLDIRIDATGTTNESSAIIDSVITETAVPPIHQSATKNSNSQIDVPALQSYQFPIIDRSKKPPSELFLHKEKASSEKSFPIKPTLTMFGGAKLYDASAKRTPVNIPAIPDRLLKPQLLLSDGSHQLLHLYESMMNILSLYAVPESCNSGYTGLYNLGNTCFMNSVLQTLFNTIPLRRIFTKNEFVRFVNRNNKMGTMGVISSVFSAMMDSVWSGLFKALRPQQFLETFAAEVNASLADGQQHDAQEFQIYLLDALHEDTNRVVKRITFEQNYTGADLEAEAADYNEKLRRFACSPISDIFNCQTVSSLQCNKCKRQSVTFEELAQLSIEVPNRNSTIEDCIRNHFQDVELDGSCKWRCPNCESLQTATRRTFLWKLPEVLVIHLKRFTFMGDNWQKNDAYVAFNTFPLKLQAEYFSLYAVINHRGSLNSGHYTAVVRNQTTKQWLLFDDDLVAPIDVDLICSKYAFILYFQKNSLAKVL</sequence>
<evidence type="ECO:0000313" key="6">
    <source>
        <dbReference type="EMBL" id="EFO28420.2"/>
    </source>
</evidence>
<keyword evidence="3" id="KW-0833">Ubl conjugation pathway</keyword>
<proteinExistence type="inferred from homology"/>
<evidence type="ECO:0000256" key="3">
    <source>
        <dbReference type="RuleBase" id="RU366025"/>
    </source>
</evidence>
<dbReference type="PROSITE" id="PS50235">
    <property type="entry name" value="USP_3"/>
    <property type="match status" value="1"/>
</dbReference>
<dbReference type="CDD" id="cd02674">
    <property type="entry name" value="Peptidase_C19R"/>
    <property type="match status" value="1"/>
</dbReference>
<dbReference type="CTD" id="9937434"/>
<reference evidence="6" key="1">
    <citation type="submission" date="2012-04" db="EMBL/GenBank/DDBJ databases">
        <title>The Genome Sequence of Loa loa.</title>
        <authorList>
            <consortium name="The Broad Institute Genome Sequencing Platform"/>
            <consortium name="Broad Institute Genome Sequencing Center for Infectious Disease"/>
            <person name="Nutman T.B."/>
            <person name="Fink D.L."/>
            <person name="Russ C."/>
            <person name="Young S."/>
            <person name="Zeng Q."/>
            <person name="Gargeya S."/>
            <person name="Alvarado L."/>
            <person name="Berlin A."/>
            <person name="Chapman S.B."/>
            <person name="Chen Z."/>
            <person name="Freedman E."/>
            <person name="Gellesch M."/>
            <person name="Goldberg J."/>
            <person name="Griggs A."/>
            <person name="Gujja S."/>
            <person name="Heilman E.R."/>
            <person name="Heiman D."/>
            <person name="Howarth C."/>
            <person name="Mehta T."/>
            <person name="Neiman D."/>
            <person name="Pearson M."/>
            <person name="Roberts A."/>
            <person name="Saif S."/>
            <person name="Shea T."/>
            <person name="Shenoy N."/>
            <person name="Sisk P."/>
            <person name="Stolte C."/>
            <person name="Sykes S."/>
            <person name="White J."/>
            <person name="Yandava C."/>
            <person name="Haas B."/>
            <person name="Henn M.R."/>
            <person name="Nusbaum C."/>
            <person name="Birren B."/>
        </authorList>
    </citation>
    <scope>NUCLEOTIDE SEQUENCE [LARGE SCALE GENOMIC DNA]</scope>
</reference>
<dbReference type="InterPro" id="IPR015063">
    <property type="entry name" value="USP8_dimer"/>
</dbReference>
<protein>
    <recommendedName>
        <fullName evidence="3">Ubiquitin carboxyl-terminal hydrolase</fullName>
        <ecNumber evidence="3">3.4.19.12</ecNumber>
    </recommendedName>
</protein>
<name>A0A1S0UCB8_LOALO</name>
<evidence type="ECO:0000259" key="5">
    <source>
        <dbReference type="PROSITE" id="PS50235"/>
    </source>
</evidence>